<evidence type="ECO:0000313" key="2">
    <source>
        <dbReference type="WBParaSite" id="SVE_0441200.1"/>
    </source>
</evidence>
<accession>A0A0K0F6G8</accession>
<keyword evidence="1" id="KW-1185">Reference proteome</keyword>
<dbReference type="STRING" id="75913.A0A0K0F6G8"/>
<evidence type="ECO:0000313" key="1">
    <source>
        <dbReference type="Proteomes" id="UP000035680"/>
    </source>
</evidence>
<protein>
    <submittedName>
        <fullName evidence="2">Cyclin N-terminal domain-containing protein</fullName>
    </submittedName>
</protein>
<proteinExistence type="predicted"/>
<reference evidence="2" key="2">
    <citation type="submission" date="2015-08" db="UniProtKB">
        <authorList>
            <consortium name="WormBaseParasite"/>
        </authorList>
    </citation>
    <scope>IDENTIFICATION</scope>
</reference>
<dbReference type="Gene3D" id="1.10.472.10">
    <property type="entry name" value="Cyclin-like"/>
    <property type="match status" value="1"/>
</dbReference>
<dbReference type="InterPro" id="IPR036915">
    <property type="entry name" value="Cyclin-like_sf"/>
</dbReference>
<dbReference type="GO" id="GO:0035861">
    <property type="term" value="C:site of double-strand break"/>
    <property type="evidence" value="ECO:0007669"/>
    <property type="project" value="TreeGrafter"/>
</dbReference>
<sequence length="339" mass="39516">MSVINCGGKNGELGDTLNNEGIDEYDYVSNYCNHKIPKFKYHLTFDEKPFYDETLANMRKDNLARIDSVTPFDYHFFKKKYVNYIFTIAARLNLSPMIRYHALYLFDRFCSRHIENCFGTFCTANDGISDSSSSRDWEKIESNLSRQMTLHIMSCFQICLKTFDCKDILSPGYTARCLKTFGHLYTKDAILKSELKVITTVEFKLWDRENPLVYVETLLAVLCARCIFLESKMDLFYKKCIFVMDYVILNIQDIFNFVLMENFNRTVANIEQLRFNRLLSDWLLWISSVIHIASLTMGYTESQSKDIVNILSTNTKTPVNDIEKFSNAILKKIGQLVDE</sequence>
<dbReference type="GO" id="GO:0007131">
    <property type="term" value="P:reciprocal meiotic recombination"/>
    <property type="evidence" value="ECO:0007669"/>
    <property type="project" value="TreeGrafter"/>
</dbReference>
<dbReference type="AlphaFoldDB" id="A0A0K0F6G8"/>
<name>A0A0K0F6G8_STRVS</name>
<dbReference type="SUPFAM" id="SSF47954">
    <property type="entry name" value="Cyclin-like"/>
    <property type="match status" value="1"/>
</dbReference>
<dbReference type="Proteomes" id="UP000035680">
    <property type="component" value="Unassembled WGS sequence"/>
</dbReference>
<organism evidence="1 2">
    <name type="scientific">Strongyloides venezuelensis</name>
    <name type="common">Threadworm</name>
    <dbReference type="NCBI Taxonomy" id="75913"/>
    <lineage>
        <taxon>Eukaryota</taxon>
        <taxon>Metazoa</taxon>
        <taxon>Ecdysozoa</taxon>
        <taxon>Nematoda</taxon>
        <taxon>Chromadorea</taxon>
        <taxon>Rhabditida</taxon>
        <taxon>Tylenchina</taxon>
        <taxon>Panagrolaimomorpha</taxon>
        <taxon>Strongyloidoidea</taxon>
        <taxon>Strongyloididae</taxon>
        <taxon>Strongyloides</taxon>
    </lineage>
</organism>
<dbReference type="PANTHER" id="PTHR21615:SF2">
    <property type="entry name" value="CYCLIN N-TERMINAL DOMAIN-CONTAINING PROTEIN 1"/>
    <property type="match status" value="1"/>
</dbReference>
<dbReference type="PANTHER" id="PTHR21615">
    <property type="entry name" value="CYCLIN N-TERMINAL DOMAIN-CONTAINING PROTEIN 1"/>
    <property type="match status" value="1"/>
</dbReference>
<reference evidence="1" key="1">
    <citation type="submission" date="2014-07" db="EMBL/GenBank/DDBJ databases">
        <authorList>
            <person name="Martin A.A"/>
            <person name="De Silva N."/>
        </authorList>
    </citation>
    <scope>NUCLEOTIDE SEQUENCE</scope>
</reference>
<dbReference type="WBParaSite" id="SVE_0441200.1">
    <property type="protein sequence ID" value="SVE_0441200.1"/>
    <property type="gene ID" value="SVE_0441200"/>
</dbReference>